<name>A0A6S6R5E8_9FIRM</name>
<dbReference type="KEGG" id="acel:acsn021_18470"/>
<evidence type="ECO:0000313" key="1">
    <source>
        <dbReference type="EMBL" id="BCJ94278.1"/>
    </source>
</evidence>
<proteinExistence type="predicted"/>
<organism evidence="1 2">
    <name type="scientific">Anaerocolumna cellulosilytica</name>
    <dbReference type="NCBI Taxonomy" id="433286"/>
    <lineage>
        <taxon>Bacteria</taxon>
        <taxon>Bacillati</taxon>
        <taxon>Bacillota</taxon>
        <taxon>Clostridia</taxon>
        <taxon>Lachnospirales</taxon>
        <taxon>Lachnospiraceae</taxon>
        <taxon>Anaerocolumna</taxon>
    </lineage>
</organism>
<dbReference type="InterPro" id="IPR025406">
    <property type="entry name" value="DUF4132"/>
</dbReference>
<dbReference type="AlphaFoldDB" id="A0A6S6R5E8"/>
<gene>
    <name evidence="1" type="ORF">acsn021_18470</name>
</gene>
<dbReference type="Proteomes" id="UP000515561">
    <property type="component" value="Chromosome"/>
</dbReference>
<protein>
    <submittedName>
        <fullName evidence="1">Uncharacterized protein</fullName>
    </submittedName>
</protein>
<dbReference type="EMBL" id="AP023367">
    <property type="protein sequence ID" value="BCJ94278.1"/>
    <property type="molecule type" value="Genomic_DNA"/>
</dbReference>
<dbReference type="Pfam" id="PF13569">
    <property type="entry name" value="DUF4132"/>
    <property type="match status" value="1"/>
</dbReference>
<accession>A0A6S6R5E8</accession>
<evidence type="ECO:0000313" key="2">
    <source>
        <dbReference type="Proteomes" id="UP000515561"/>
    </source>
</evidence>
<sequence length="1171" mass="134754">MRNQEELQLEKMLDGLRELDLTREQLLQAEEYLLEGKEELLADFPKEYLSELTQQQKEKIDKIFSDLLSKNRLKEAAGLFQILYKIGGSTIAKVFPTRRIYYNIKNNEFVKHIGVEQTITIFASMVANEEYLLKKEAVNTILELADQKKERIMQAIDTWYNNYVNGKLLLYSAYFTRMIPEFIDEEGKLGDRKEIEESAPEFQKYFENFEELILKNIDVLLSISEEEQKVILDYISLKKGNDGEEAVLELFRKHTPSKFMLRLLIGCGSAITDYSDQLKRLVQLCCYSNLSHTMEAIYVFVRPRLREKLAKSCAEDYSLDRVEYILWCGAAGFKEGLLQEVKSETKAYISALKRASLEVYPVLLQVLKENEPIAYADFNKENVAELQRKISDSIVPKQNARQVVSDYLNGNEKIETLYAVEKAIRDEGLYYNQTGQYLKMYHAFNGEDAFFNRCMCYMAFVENGYIFPYLFNLKGNDEKIDSQKLFQAWEAELTIAYQLRGVEAIYDTAYSENDKIAIVRTVLPLFLDYLTKKQEEMLTAFFQAGAIGRYMGVRTLSVKAEQYKESLLLYFGDNSKLVRDALVRLVVKNESWEEDVLKKLESKKAADRETALQILKKWNKEYVAVITKSLEKEKSKKLADMMKAMLSIEESNEVAEVLSEQDYIKEIHKGGKKRSLQWAYDTPFCEVHKTDGSLVGEEYMQAILLSYSGMMNVGVNKEVLLLTNSLNKEELAFYVNELFDKWLESGAEAKKKWVLYAAAIHGGTDIVNKLNLHINEWPKHSRGAIAAEAVKALALNDSPTALLIVDGISRKFKFKQIKTAASEALTFAAEQLGITNEELADRIVPDLGFNEKLQRIFDYGDRKFTVYITPSLAIEIFDENEKKIKNLPAPGKKDDTIKASAALEEYKQMKKQMKTTVNNQKLRLEAALSVERKWDITSWKGLFVKNPIMHQFAIGLIWGIYEAGVLKDTFRYMEDGSFNTEVEEEYELQEAGVIGLVHPIELSEDSLARWEEQLADYEIVQPIEQLKRKIYPITEAEKDKKYLERFGGRILNGLSLSGKLFDMGWYRGSVQDAGGFYTFYREDIALDLGVELHFSGSFVGYDSGEDITMYEARFYKAGTIKRGSYIYDEVKDEAAIPLSSVPARYFSEIVYQLEKATASSKEINENWRDKR</sequence>
<dbReference type="RefSeq" id="WP_184091169.1">
    <property type="nucleotide sequence ID" value="NZ_AP023367.1"/>
</dbReference>
<keyword evidence="2" id="KW-1185">Reference proteome</keyword>
<reference evidence="1 2" key="1">
    <citation type="journal article" date="2016" name="Int. J. Syst. Evol. Microbiol.">
        <title>Descriptions of Anaerotaenia torta gen. nov., sp. nov. and Anaerocolumna cellulosilytica gen. nov., sp. nov. isolated from a methanogenic reactor of cattle waste.</title>
        <authorList>
            <person name="Uek A."/>
            <person name="Ohtaki Y."/>
            <person name="Kaku N."/>
            <person name="Ueki K."/>
        </authorList>
    </citation>
    <scope>NUCLEOTIDE SEQUENCE [LARGE SCALE GENOMIC DNA]</scope>
    <source>
        <strain evidence="1 2">SN021</strain>
    </source>
</reference>